<keyword evidence="3" id="KW-1185">Reference proteome</keyword>
<dbReference type="Gene3D" id="3.30.70.970">
    <property type="entry name" value="RraB-like"/>
    <property type="match status" value="1"/>
</dbReference>
<dbReference type="EMBL" id="JBELOE010000143">
    <property type="protein sequence ID" value="MER2491663.1"/>
    <property type="molecule type" value="Genomic_DNA"/>
</dbReference>
<comment type="caution">
    <text evidence="2">The sequence shown here is derived from an EMBL/GenBank/DDBJ whole genome shotgun (WGS) entry which is preliminary data.</text>
</comment>
<protein>
    <submittedName>
        <fullName evidence="2">Ribonuclease E inhibitor RraB</fullName>
    </submittedName>
</protein>
<feature type="domain" description="Regulator of ribonuclease activity B" evidence="1">
    <location>
        <begin position="9"/>
        <end position="111"/>
    </location>
</feature>
<evidence type="ECO:0000313" key="2">
    <source>
        <dbReference type="EMBL" id="MER2491663.1"/>
    </source>
</evidence>
<dbReference type="SUPFAM" id="SSF89946">
    <property type="entry name" value="Hypothetical protein VC0424"/>
    <property type="match status" value="1"/>
</dbReference>
<dbReference type="InterPro" id="IPR036701">
    <property type="entry name" value="RraB-like_sf"/>
</dbReference>
<reference evidence="2 3" key="1">
    <citation type="submission" date="2024-06" db="EMBL/GenBank/DDBJ databases">
        <authorList>
            <person name="Chen R.Y."/>
        </authorList>
    </citation>
    <scope>NUCLEOTIDE SEQUENCE [LARGE SCALE GENOMIC DNA]</scope>
    <source>
        <strain evidence="2 3">D2</strain>
    </source>
</reference>
<dbReference type="Proteomes" id="UP001467690">
    <property type="component" value="Unassembled WGS sequence"/>
</dbReference>
<dbReference type="Pfam" id="PF06877">
    <property type="entry name" value="RraB"/>
    <property type="match status" value="1"/>
</dbReference>
<accession>A0ABV1RFE8</accession>
<dbReference type="InterPro" id="IPR009671">
    <property type="entry name" value="RraB_dom"/>
</dbReference>
<sequence length="114" mass="12529">MFQFQTPDDQTSLILAEMAAEGIDLTQAMQIDFFAAFEFKEQAEKALPQVKTLSVNGVSFENIKIQKPEAGGGVELIASVTLVPEQPILDEWDQAFTDCVENLKGYSDGWGIAL</sequence>
<name>A0ABV1RFE8_9ALTE</name>
<proteinExistence type="predicted"/>
<dbReference type="RefSeq" id="WP_143871066.1">
    <property type="nucleotide sequence ID" value="NZ_CP041660.1"/>
</dbReference>
<organism evidence="2 3">
    <name type="scientific">Catenovulum sediminis</name>
    <dbReference type="NCBI Taxonomy" id="1740262"/>
    <lineage>
        <taxon>Bacteria</taxon>
        <taxon>Pseudomonadati</taxon>
        <taxon>Pseudomonadota</taxon>
        <taxon>Gammaproteobacteria</taxon>
        <taxon>Alteromonadales</taxon>
        <taxon>Alteromonadaceae</taxon>
        <taxon>Catenovulum</taxon>
    </lineage>
</organism>
<gene>
    <name evidence="2" type="ORF">ABS311_07185</name>
</gene>
<evidence type="ECO:0000259" key="1">
    <source>
        <dbReference type="Pfam" id="PF06877"/>
    </source>
</evidence>
<evidence type="ECO:0000313" key="3">
    <source>
        <dbReference type="Proteomes" id="UP001467690"/>
    </source>
</evidence>